<feature type="transmembrane region" description="Helical" evidence="1">
    <location>
        <begin position="24"/>
        <end position="46"/>
    </location>
</feature>
<keyword evidence="1" id="KW-1133">Transmembrane helix</keyword>
<dbReference type="VEuPathDB" id="FungiDB:ASPCADRAFT_10092"/>
<keyword evidence="1" id="KW-0812">Transmembrane</keyword>
<evidence type="ECO:0000256" key="1">
    <source>
        <dbReference type="SAM" id="Phobius"/>
    </source>
</evidence>
<keyword evidence="3" id="KW-1185">Reference proteome</keyword>
<organism evidence="2 3">
    <name type="scientific">Aspergillus carbonarius (strain ITEM 5010)</name>
    <dbReference type="NCBI Taxonomy" id="602072"/>
    <lineage>
        <taxon>Eukaryota</taxon>
        <taxon>Fungi</taxon>
        <taxon>Dikarya</taxon>
        <taxon>Ascomycota</taxon>
        <taxon>Pezizomycotina</taxon>
        <taxon>Eurotiomycetes</taxon>
        <taxon>Eurotiomycetidae</taxon>
        <taxon>Eurotiales</taxon>
        <taxon>Aspergillaceae</taxon>
        <taxon>Aspergillus</taxon>
        <taxon>Aspergillus subgen. Circumdati</taxon>
    </lineage>
</organism>
<dbReference type="AlphaFoldDB" id="A0A1R3R8Z1"/>
<evidence type="ECO:0000313" key="3">
    <source>
        <dbReference type="Proteomes" id="UP000188318"/>
    </source>
</evidence>
<dbReference type="OrthoDB" id="4362911at2759"/>
<dbReference type="Proteomes" id="UP000188318">
    <property type="component" value="Unassembled WGS sequence"/>
</dbReference>
<reference evidence="3" key="1">
    <citation type="journal article" date="2017" name="Genome Biol.">
        <title>Comparative genomics reveals high biological diversity and specific adaptations in the industrially and medically important fungal genus Aspergillus.</title>
        <authorList>
            <person name="de Vries R.P."/>
            <person name="Riley R."/>
            <person name="Wiebenga A."/>
            <person name="Aguilar-Osorio G."/>
            <person name="Amillis S."/>
            <person name="Uchima C.A."/>
            <person name="Anderluh G."/>
            <person name="Asadollahi M."/>
            <person name="Askin M."/>
            <person name="Barry K."/>
            <person name="Battaglia E."/>
            <person name="Bayram O."/>
            <person name="Benocci T."/>
            <person name="Braus-Stromeyer S.A."/>
            <person name="Caldana C."/>
            <person name="Canovas D."/>
            <person name="Cerqueira G.C."/>
            <person name="Chen F."/>
            <person name="Chen W."/>
            <person name="Choi C."/>
            <person name="Clum A."/>
            <person name="Dos Santos R.A."/>
            <person name="Damasio A.R."/>
            <person name="Diallinas G."/>
            <person name="Emri T."/>
            <person name="Fekete E."/>
            <person name="Flipphi M."/>
            <person name="Freyberg S."/>
            <person name="Gallo A."/>
            <person name="Gournas C."/>
            <person name="Habgood R."/>
            <person name="Hainaut M."/>
            <person name="Harispe M.L."/>
            <person name="Henrissat B."/>
            <person name="Hilden K.S."/>
            <person name="Hope R."/>
            <person name="Hossain A."/>
            <person name="Karabika E."/>
            <person name="Karaffa L."/>
            <person name="Karanyi Z."/>
            <person name="Krasevec N."/>
            <person name="Kuo A."/>
            <person name="Kusch H."/>
            <person name="LaButti K."/>
            <person name="Lagendijk E.L."/>
            <person name="Lapidus A."/>
            <person name="Levasseur A."/>
            <person name="Lindquist E."/>
            <person name="Lipzen A."/>
            <person name="Logrieco A.F."/>
            <person name="MacCabe A."/>
            <person name="Maekelae M.R."/>
            <person name="Malavazi I."/>
            <person name="Melin P."/>
            <person name="Meyer V."/>
            <person name="Mielnichuk N."/>
            <person name="Miskei M."/>
            <person name="Molnar A.P."/>
            <person name="Mule G."/>
            <person name="Ngan C.Y."/>
            <person name="Orejas M."/>
            <person name="Orosz E."/>
            <person name="Ouedraogo J.P."/>
            <person name="Overkamp K.M."/>
            <person name="Park H.-S."/>
            <person name="Perrone G."/>
            <person name="Piumi F."/>
            <person name="Punt P.J."/>
            <person name="Ram A.F."/>
            <person name="Ramon A."/>
            <person name="Rauscher S."/>
            <person name="Record E."/>
            <person name="Riano-Pachon D.M."/>
            <person name="Robert V."/>
            <person name="Roehrig J."/>
            <person name="Ruller R."/>
            <person name="Salamov A."/>
            <person name="Salih N.S."/>
            <person name="Samson R.A."/>
            <person name="Sandor E."/>
            <person name="Sanguinetti M."/>
            <person name="Schuetze T."/>
            <person name="Sepcic K."/>
            <person name="Shelest E."/>
            <person name="Sherlock G."/>
            <person name="Sophianopoulou V."/>
            <person name="Squina F.M."/>
            <person name="Sun H."/>
            <person name="Susca A."/>
            <person name="Todd R.B."/>
            <person name="Tsang A."/>
            <person name="Unkles S.E."/>
            <person name="van de Wiele N."/>
            <person name="van Rossen-Uffink D."/>
            <person name="Oliveira J.V."/>
            <person name="Vesth T.C."/>
            <person name="Visser J."/>
            <person name="Yu J.-H."/>
            <person name="Zhou M."/>
            <person name="Andersen M.R."/>
            <person name="Archer D.B."/>
            <person name="Baker S.E."/>
            <person name="Benoit I."/>
            <person name="Brakhage A.A."/>
            <person name="Braus G.H."/>
            <person name="Fischer R."/>
            <person name="Frisvad J.C."/>
            <person name="Goldman G.H."/>
            <person name="Houbraken J."/>
            <person name="Oakley B."/>
            <person name="Pocsi I."/>
            <person name="Scazzocchio C."/>
            <person name="Seiboth B."/>
            <person name="vanKuyk P.A."/>
            <person name="Wortman J."/>
            <person name="Dyer P.S."/>
            <person name="Grigoriev I.V."/>
        </authorList>
    </citation>
    <scope>NUCLEOTIDE SEQUENCE [LARGE SCALE GENOMIC DNA]</scope>
    <source>
        <strain evidence="3">ITEM 5010</strain>
    </source>
</reference>
<sequence>MAEPFSVERTPSYSKPGPLRTRRFLFRAYLILLSFCAMTALLLAAISTHRTNEIDAFRSSIFVTDLERILNSTACALSNHSFSDSECGSHSAERFTGQTTLPGQCIPLQRVIPFMVEVDHPPANGFGIFAQKIYNPISFSKGYNFVLWVISAGDLLG</sequence>
<dbReference type="EMBL" id="KV907513">
    <property type="protein sequence ID" value="OOF90953.1"/>
    <property type="molecule type" value="Genomic_DNA"/>
</dbReference>
<accession>A0A1R3R8Z1</accession>
<name>A0A1R3R8Z1_ASPC5</name>
<proteinExistence type="predicted"/>
<keyword evidence="1" id="KW-0472">Membrane</keyword>
<gene>
    <name evidence="2" type="ORF">ASPCADRAFT_10092</name>
</gene>
<evidence type="ECO:0000313" key="2">
    <source>
        <dbReference type="EMBL" id="OOF90953.1"/>
    </source>
</evidence>
<protein>
    <submittedName>
        <fullName evidence="2">Uncharacterized protein</fullName>
    </submittedName>
</protein>